<reference evidence="2" key="1">
    <citation type="journal article" date="2019" name="bioRxiv">
        <title>The Genome of the Zebra Mussel, Dreissena polymorpha: A Resource for Invasive Species Research.</title>
        <authorList>
            <person name="McCartney M.A."/>
            <person name="Auch B."/>
            <person name="Kono T."/>
            <person name="Mallez S."/>
            <person name="Zhang Y."/>
            <person name="Obille A."/>
            <person name="Becker A."/>
            <person name="Abrahante J.E."/>
            <person name="Garbe J."/>
            <person name="Badalamenti J.P."/>
            <person name="Herman A."/>
            <person name="Mangelson H."/>
            <person name="Liachko I."/>
            <person name="Sullivan S."/>
            <person name="Sone E.D."/>
            <person name="Koren S."/>
            <person name="Silverstein K.A.T."/>
            <person name="Beckman K.B."/>
            <person name="Gohl D.M."/>
        </authorList>
    </citation>
    <scope>NUCLEOTIDE SEQUENCE</scope>
    <source>
        <strain evidence="2">Duluth1</strain>
        <tissue evidence="2">Whole animal</tissue>
    </source>
</reference>
<evidence type="ECO:0000313" key="3">
    <source>
        <dbReference type="Proteomes" id="UP000828390"/>
    </source>
</evidence>
<dbReference type="EMBL" id="JAIWYP010000004">
    <property type="protein sequence ID" value="KAH3841799.1"/>
    <property type="molecule type" value="Genomic_DNA"/>
</dbReference>
<protein>
    <submittedName>
        <fullName evidence="2">Uncharacterized protein</fullName>
    </submittedName>
</protein>
<feature type="region of interest" description="Disordered" evidence="1">
    <location>
        <begin position="33"/>
        <end position="66"/>
    </location>
</feature>
<name>A0A9D4QSH5_DREPO</name>
<reference evidence="2" key="2">
    <citation type="submission" date="2020-11" db="EMBL/GenBank/DDBJ databases">
        <authorList>
            <person name="McCartney M.A."/>
            <person name="Auch B."/>
            <person name="Kono T."/>
            <person name="Mallez S."/>
            <person name="Becker A."/>
            <person name="Gohl D.M."/>
            <person name="Silverstein K.A.T."/>
            <person name="Koren S."/>
            <person name="Bechman K.B."/>
            <person name="Herman A."/>
            <person name="Abrahante J.E."/>
            <person name="Garbe J."/>
        </authorList>
    </citation>
    <scope>NUCLEOTIDE SEQUENCE</scope>
    <source>
        <strain evidence="2">Duluth1</strain>
        <tissue evidence="2">Whole animal</tissue>
    </source>
</reference>
<evidence type="ECO:0000313" key="2">
    <source>
        <dbReference type="EMBL" id="KAH3841799.1"/>
    </source>
</evidence>
<organism evidence="2 3">
    <name type="scientific">Dreissena polymorpha</name>
    <name type="common">Zebra mussel</name>
    <name type="synonym">Mytilus polymorpha</name>
    <dbReference type="NCBI Taxonomy" id="45954"/>
    <lineage>
        <taxon>Eukaryota</taxon>
        <taxon>Metazoa</taxon>
        <taxon>Spiralia</taxon>
        <taxon>Lophotrochozoa</taxon>
        <taxon>Mollusca</taxon>
        <taxon>Bivalvia</taxon>
        <taxon>Autobranchia</taxon>
        <taxon>Heteroconchia</taxon>
        <taxon>Euheterodonta</taxon>
        <taxon>Imparidentia</taxon>
        <taxon>Neoheterodontei</taxon>
        <taxon>Myida</taxon>
        <taxon>Dreissenoidea</taxon>
        <taxon>Dreissenidae</taxon>
        <taxon>Dreissena</taxon>
    </lineage>
</organism>
<sequence>MLVKKQFVYIFKGDSVKRPDVKDKAAHIDLADSLDGRGSSRAGSRAVTPQSMLSSRQGSCTDMSTTEDEAFTAATVKRMP</sequence>
<feature type="compositionally biased region" description="Polar residues" evidence="1">
    <location>
        <begin position="47"/>
        <end position="64"/>
    </location>
</feature>
<comment type="caution">
    <text evidence="2">The sequence shown here is derived from an EMBL/GenBank/DDBJ whole genome shotgun (WGS) entry which is preliminary data.</text>
</comment>
<accession>A0A9D4QSH5</accession>
<proteinExistence type="predicted"/>
<dbReference type="Proteomes" id="UP000828390">
    <property type="component" value="Unassembled WGS sequence"/>
</dbReference>
<dbReference type="AlphaFoldDB" id="A0A9D4QSH5"/>
<evidence type="ECO:0000256" key="1">
    <source>
        <dbReference type="SAM" id="MobiDB-lite"/>
    </source>
</evidence>
<gene>
    <name evidence="2" type="ORF">DPMN_115279</name>
</gene>
<keyword evidence="3" id="KW-1185">Reference proteome</keyword>